<evidence type="ECO:0000256" key="1">
    <source>
        <dbReference type="SAM" id="MobiDB-lite"/>
    </source>
</evidence>
<name>A0AAF0EDL1_9BASI</name>
<evidence type="ECO:0008006" key="4">
    <source>
        <dbReference type="Google" id="ProtNLM"/>
    </source>
</evidence>
<evidence type="ECO:0000313" key="2">
    <source>
        <dbReference type="EMBL" id="WFD24462.1"/>
    </source>
</evidence>
<organism evidence="2 3">
    <name type="scientific">Malassezia equina</name>
    <dbReference type="NCBI Taxonomy" id="1381935"/>
    <lineage>
        <taxon>Eukaryota</taxon>
        <taxon>Fungi</taxon>
        <taxon>Dikarya</taxon>
        <taxon>Basidiomycota</taxon>
        <taxon>Ustilaginomycotina</taxon>
        <taxon>Malasseziomycetes</taxon>
        <taxon>Malasseziales</taxon>
        <taxon>Malasseziaceae</taxon>
        <taxon>Malassezia</taxon>
    </lineage>
</organism>
<dbReference type="Proteomes" id="UP001214415">
    <property type="component" value="Chromosome 6"/>
</dbReference>
<dbReference type="EMBL" id="CP119905">
    <property type="protein sequence ID" value="WFD24462.1"/>
    <property type="molecule type" value="Genomic_DNA"/>
</dbReference>
<gene>
    <name evidence="2" type="ORF">MEQU1_003164</name>
</gene>
<dbReference type="SUPFAM" id="SSF103657">
    <property type="entry name" value="BAR/IMD domain-like"/>
    <property type="match status" value="1"/>
</dbReference>
<dbReference type="PANTHER" id="PTHR38407:SF1">
    <property type="entry name" value="PROTEIN IVY1"/>
    <property type="match status" value="1"/>
</dbReference>
<dbReference type="GO" id="GO:0000329">
    <property type="term" value="C:fungal-type vacuole membrane"/>
    <property type="evidence" value="ECO:0007669"/>
    <property type="project" value="InterPro"/>
</dbReference>
<feature type="region of interest" description="Disordered" evidence="1">
    <location>
        <begin position="283"/>
        <end position="364"/>
    </location>
</feature>
<dbReference type="PANTHER" id="PTHR38407">
    <property type="entry name" value="PROTEIN IVY1"/>
    <property type="match status" value="1"/>
</dbReference>
<protein>
    <recommendedName>
        <fullName evidence="4">Protein IVY1</fullName>
    </recommendedName>
</protein>
<accession>A0AAF0EDL1</accession>
<dbReference type="AlphaFoldDB" id="A0AAF0EDL1"/>
<dbReference type="Gene3D" id="1.20.1270.60">
    <property type="entry name" value="Arfaptin homology (AH) domain/BAR domain"/>
    <property type="match status" value="1"/>
</dbReference>
<evidence type="ECO:0000313" key="3">
    <source>
        <dbReference type="Proteomes" id="UP001214415"/>
    </source>
</evidence>
<sequence length="364" mass="40376">MVLMDGREATPASSTYASSIQTLDHMTQASSIDLPNRPPVYIRRADICASLQAYERLLSASKAYTSSMLAMSKASSDLAEALEDCSRLKGAQSSGPAFQAASGLHYLKSNYEQVLCDTFWKECSIPLLSQLDVYRTSVQERQLAHEATMATHSRVLKDIETKYQKEGRKKKRDLNSFRTMLTELQEKVHEMEDIKARHYTDVLENEEQTWAFLASKVMLLVRAQVDVADRLSTKAVTDPVLESMMAHIPDPFCSYGPPKRDGELFTILQPTSVMDAEREISAPAASLSRPDANMPHEDEAPSDEDHALFPVPTSAEPDGSPPPHDTLRRHVLPSQPSYQSLFGYAPPTESADCDPDTTPTSHAL</sequence>
<reference evidence="2" key="1">
    <citation type="submission" date="2023-03" db="EMBL/GenBank/DDBJ databases">
        <title>Mating type loci evolution in Malassezia.</title>
        <authorList>
            <person name="Coelho M.A."/>
        </authorList>
    </citation>
    <scope>NUCLEOTIDE SEQUENCE</scope>
    <source>
        <strain evidence="2">CBS 12830</strain>
    </source>
</reference>
<keyword evidence="3" id="KW-1185">Reference proteome</keyword>
<dbReference type="GO" id="GO:0042144">
    <property type="term" value="P:vacuole fusion, non-autophagic"/>
    <property type="evidence" value="ECO:0007669"/>
    <property type="project" value="InterPro"/>
</dbReference>
<dbReference type="InterPro" id="IPR027267">
    <property type="entry name" value="AH/BAR_dom_sf"/>
</dbReference>
<dbReference type="InterPro" id="IPR037470">
    <property type="entry name" value="IVY1"/>
</dbReference>
<dbReference type="GO" id="GO:0005543">
    <property type="term" value="F:phospholipid binding"/>
    <property type="evidence" value="ECO:0007669"/>
    <property type="project" value="InterPro"/>
</dbReference>
<proteinExistence type="predicted"/>
<feature type="compositionally biased region" description="Basic and acidic residues" evidence="1">
    <location>
        <begin position="294"/>
        <end position="307"/>
    </location>
</feature>